<sequence length="147" mass="17408">MRLTIPLFLLPVAMNFIGCATHVSSQQTMADDRNLVYEDTYKAYREAEEKYLNLLFNIERMPEEEELWIMKRERMIELMQLKELMLNARLELDGAIQEWERHLLDVQAEVKSREIKKINPNFKGRDAQRTSPGQLLPGEKNTKSFNY</sequence>
<gene>
    <name evidence="2" type="ORF">SAMN05661053_2703</name>
</gene>
<protein>
    <submittedName>
        <fullName evidence="2">Uncharacterized protein</fullName>
    </submittedName>
</protein>
<organism evidence="2 3">
    <name type="scientific">Fibrobacter succinogenes</name>
    <name type="common">Bacteroides succinogenes</name>
    <dbReference type="NCBI Taxonomy" id="833"/>
    <lineage>
        <taxon>Bacteria</taxon>
        <taxon>Pseudomonadati</taxon>
        <taxon>Fibrobacterota</taxon>
        <taxon>Fibrobacteria</taxon>
        <taxon>Fibrobacterales</taxon>
        <taxon>Fibrobacteraceae</taxon>
        <taxon>Fibrobacter</taxon>
    </lineage>
</organism>
<dbReference type="RefSeq" id="WP_146196775.1">
    <property type="nucleotide sequence ID" value="NZ_UHJL01000005.1"/>
</dbReference>
<dbReference type="AlphaFoldDB" id="A0A380S9W0"/>
<feature type="compositionally biased region" description="Basic and acidic residues" evidence="1">
    <location>
        <begin position="117"/>
        <end position="128"/>
    </location>
</feature>
<feature type="region of interest" description="Disordered" evidence="1">
    <location>
        <begin position="117"/>
        <end position="147"/>
    </location>
</feature>
<dbReference type="Proteomes" id="UP000255423">
    <property type="component" value="Unassembled WGS sequence"/>
</dbReference>
<dbReference type="EMBL" id="UHJL01000005">
    <property type="protein sequence ID" value="SUQ25901.1"/>
    <property type="molecule type" value="Genomic_DNA"/>
</dbReference>
<reference evidence="2 3" key="1">
    <citation type="submission" date="2017-08" db="EMBL/GenBank/DDBJ databases">
        <authorList>
            <person name="de Groot N.N."/>
        </authorList>
    </citation>
    <scope>NUCLEOTIDE SEQUENCE [LARGE SCALE GENOMIC DNA]</scope>
    <source>
        <strain evidence="2 3">HM2</strain>
    </source>
</reference>
<evidence type="ECO:0000256" key="1">
    <source>
        <dbReference type="SAM" id="MobiDB-lite"/>
    </source>
</evidence>
<proteinExistence type="predicted"/>
<accession>A0A380S9W0</accession>
<evidence type="ECO:0000313" key="2">
    <source>
        <dbReference type="EMBL" id="SUQ25901.1"/>
    </source>
</evidence>
<evidence type="ECO:0000313" key="3">
    <source>
        <dbReference type="Proteomes" id="UP000255423"/>
    </source>
</evidence>
<name>A0A380S9W0_FIBSU</name>